<dbReference type="AlphaFoldDB" id="A0A2Z6QCY1"/>
<feature type="compositionally biased region" description="Basic residues" evidence="1">
    <location>
        <begin position="24"/>
        <end position="38"/>
    </location>
</feature>
<feature type="domain" description="MIT" evidence="2">
    <location>
        <begin position="42"/>
        <end position="86"/>
    </location>
</feature>
<dbReference type="STRING" id="94130.A0A2Z6QCY1"/>
<evidence type="ECO:0000259" key="2">
    <source>
        <dbReference type="Pfam" id="PF04212"/>
    </source>
</evidence>
<dbReference type="InterPro" id="IPR007330">
    <property type="entry name" value="MIT_dom"/>
</dbReference>
<dbReference type="Gene3D" id="1.20.58.80">
    <property type="entry name" value="Phosphotransferase system, lactose/cellobiose-type IIA subunit"/>
    <property type="match status" value="1"/>
</dbReference>
<name>A0A2Z6QCY1_9GLOM</name>
<sequence length="89" mass="9709">MGNSNSASVQPSSKTTSASSSSSSHHHRKKKHSSKINRKKVDDAITLSAFAVEEDNQGNHDVAIGYYLSAIENMLEALPIHSNQSERTR</sequence>
<protein>
    <recommendedName>
        <fullName evidence="2">MIT domain-containing protein</fullName>
    </recommendedName>
</protein>
<organism evidence="3 4">
    <name type="scientific">Rhizophagus clarus</name>
    <dbReference type="NCBI Taxonomy" id="94130"/>
    <lineage>
        <taxon>Eukaryota</taxon>
        <taxon>Fungi</taxon>
        <taxon>Fungi incertae sedis</taxon>
        <taxon>Mucoromycota</taxon>
        <taxon>Glomeromycotina</taxon>
        <taxon>Glomeromycetes</taxon>
        <taxon>Glomerales</taxon>
        <taxon>Glomeraceae</taxon>
        <taxon>Rhizophagus</taxon>
    </lineage>
</organism>
<comment type="caution">
    <text evidence="3">The sequence shown here is derived from an EMBL/GenBank/DDBJ whole genome shotgun (WGS) entry which is preliminary data.</text>
</comment>
<dbReference type="EMBL" id="BEXD01000311">
    <property type="protein sequence ID" value="GBB86352.1"/>
    <property type="molecule type" value="Genomic_DNA"/>
</dbReference>
<evidence type="ECO:0000256" key="1">
    <source>
        <dbReference type="SAM" id="MobiDB-lite"/>
    </source>
</evidence>
<feature type="compositionally biased region" description="Low complexity" evidence="1">
    <location>
        <begin position="12"/>
        <end position="23"/>
    </location>
</feature>
<dbReference type="Pfam" id="PF04212">
    <property type="entry name" value="MIT"/>
    <property type="match status" value="1"/>
</dbReference>
<dbReference type="SUPFAM" id="SSF116846">
    <property type="entry name" value="MIT domain"/>
    <property type="match status" value="1"/>
</dbReference>
<proteinExistence type="predicted"/>
<gene>
    <name evidence="3" type="ORF">RclHR1_12780006</name>
</gene>
<feature type="region of interest" description="Disordered" evidence="1">
    <location>
        <begin position="1"/>
        <end position="40"/>
    </location>
</feature>
<dbReference type="Proteomes" id="UP000247702">
    <property type="component" value="Unassembled WGS sequence"/>
</dbReference>
<evidence type="ECO:0000313" key="3">
    <source>
        <dbReference type="EMBL" id="GBB86352.1"/>
    </source>
</evidence>
<keyword evidence="4" id="KW-1185">Reference proteome</keyword>
<feature type="compositionally biased region" description="Polar residues" evidence="1">
    <location>
        <begin position="1"/>
        <end position="11"/>
    </location>
</feature>
<evidence type="ECO:0000313" key="4">
    <source>
        <dbReference type="Proteomes" id="UP000247702"/>
    </source>
</evidence>
<accession>A0A2Z6QCY1</accession>
<reference evidence="3 4" key="1">
    <citation type="submission" date="2017-11" db="EMBL/GenBank/DDBJ databases">
        <title>The genome of Rhizophagus clarus HR1 reveals common genetic basis of auxotrophy among arbuscular mycorrhizal fungi.</title>
        <authorList>
            <person name="Kobayashi Y."/>
        </authorList>
    </citation>
    <scope>NUCLEOTIDE SEQUENCE [LARGE SCALE GENOMIC DNA]</scope>
    <source>
        <strain evidence="3 4">HR1</strain>
    </source>
</reference>
<dbReference type="InterPro" id="IPR036181">
    <property type="entry name" value="MIT_dom_sf"/>
</dbReference>